<proteinExistence type="inferred from homology"/>
<dbReference type="Proteomes" id="UP000664109">
    <property type="component" value="Unassembled WGS sequence"/>
</dbReference>
<dbReference type="PANTHER" id="PTHR43133:SF61">
    <property type="entry name" value="ECF RNA POLYMERASE SIGMA FACTOR SIGC"/>
    <property type="match status" value="1"/>
</dbReference>
<sequence>MTLARLPAQRRVLTEPRHRSPYRSTSRDIDITAWALQAARGDQDAAERFVRATYDDVRRFLAHLTSDVPGADDLAQETYLRALSGLAGFAGRSCARTWLLAIARRVAVDRYRAAAARPLIADTADWQAAADRAQPRHLPGFEESIAVYDTLRTMESGRREAFVLTQVVGLSYAEAARAAGCPVGTVRSRVARARRDLVTAWTDDAVLPGDPLLGQVLR</sequence>
<evidence type="ECO:0000313" key="9">
    <source>
        <dbReference type="EMBL" id="MBM9617415.1"/>
    </source>
</evidence>
<protein>
    <recommendedName>
        <fullName evidence="6">RNA polymerase sigma factor</fullName>
    </recommendedName>
</protein>
<comment type="similarity">
    <text evidence="1 6">Belongs to the sigma-70 factor family. ECF subfamily.</text>
</comment>
<evidence type="ECO:0000256" key="1">
    <source>
        <dbReference type="ARBA" id="ARBA00010641"/>
    </source>
</evidence>
<evidence type="ECO:0000256" key="4">
    <source>
        <dbReference type="ARBA" id="ARBA00023125"/>
    </source>
</evidence>
<keyword evidence="4 6" id="KW-0238">DNA-binding</keyword>
<evidence type="ECO:0000259" key="8">
    <source>
        <dbReference type="Pfam" id="PF08281"/>
    </source>
</evidence>
<dbReference type="InterPro" id="IPR013249">
    <property type="entry name" value="RNA_pol_sigma70_r4_t2"/>
</dbReference>
<dbReference type="InterPro" id="IPR007627">
    <property type="entry name" value="RNA_pol_sigma70_r2"/>
</dbReference>
<evidence type="ECO:0000313" key="10">
    <source>
        <dbReference type="Proteomes" id="UP000664109"/>
    </source>
</evidence>
<dbReference type="InterPro" id="IPR000838">
    <property type="entry name" value="RNA_pol_sigma70_ECF_CS"/>
</dbReference>
<dbReference type="SUPFAM" id="SSF88946">
    <property type="entry name" value="Sigma2 domain of RNA polymerase sigma factors"/>
    <property type="match status" value="1"/>
</dbReference>
<feature type="domain" description="RNA polymerase sigma factor 70 region 4 type 2" evidence="8">
    <location>
        <begin position="146"/>
        <end position="197"/>
    </location>
</feature>
<organism evidence="9 10">
    <name type="scientific">Streptomyces zhihengii</name>
    <dbReference type="NCBI Taxonomy" id="1818004"/>
    <lineage>
        <taxon>Bacteria</taxon>
        <taxon>Bacillati</taxon>
        <taxon>Actinomycetota</taxon>
        <taxon>Actinomycetes</taxon>
        <taxon>Kitasatosporales</taxon>
        <taxon>Streptomycetaceae</taxon>
        <taxon>Streptomyces</taxon>
    </lineage>
</organism>
<keyword evidence="2 6" id="KW-0805">Transcription regulation</keyword>
<dbReference type="EMBL" id="JAFEJA010000001">
    <property type="protein sequence ID" value="MBM9617415.1"/>
    <property type="molecule type" value="Genomic_DNA"/>
</dbReference>
<name>A0ABS2UL26_9ACTN</name>
<evidence type="ECO:0000256" key="5">
    <source>
        <dbReference type="ARBA" id="ARBA00023163"/>
    </source>
</evidence>
<accession>A0ABS2UL26</accession>
<dbReference type="PROSITE" id="PS01063">
    <property type="entry name" value="SIGMA70_ECF"/>
    <property type="match status" value="1"/>
</dbReference>
<evidence type="ECO:0000256" key="2">
    <source>
        <dbReference type="ARBA" id="ARBA00023015"/>
    </source>
</evidence>
<keyword evidence="10" id="KW-1185">Reference proteome</keyword>
<dbReference type="RefSeq" id="WP_205371804.1">
    <property type="nucleotide sequence ID" value="NZ_JAFEJA010000001.1"/>
</dbReference>
<dbReference type="InterPro" id="IPR013324">
    <property type="entry name" value="RNA_pol_sigma_r3/r4-like"/>
</dbReference>
<dbReference type="Gene3D" id="1.10.10.10">
    <property type="entry name" value="Winged helix-like DNA-binding domain superfamily/Winged helix DNA-binding domain"/>
    <property type="match status" value="1"/>
</dbReference>
<evidence type="ECO:0000256" key="3">
    <source>
        <dbReference type="ARBA" id="ARBA00023082"/>
    </source>
</evidence>
<gene>
    <name evidence="9" type="ORF">JE024_01445</name>
</gene>
<dbReference type="Pfam" id="PF04542">
    <property type="entry name" value="Sigma70_r2"/>
    <property type="match status" value="1"/>
</dbReference>
<dbReference type="NCBIfam" id="TIGR02937">
    <property type="entry name" value="sigma70-ECF"/>
    <property type="match status" value="1"/>
</dbReference>
<comment type="caution">
    <text evidence="9">The sequence shown here is derived from an EMBL/GenBank/DDBJ whole genome shotgun (WGS) entry which is preliminary data.</text>
</comment>
<dbReference type="SUPFAM" id="SSF88659">
    <property type="entry name" value="Sigma3 and sigma4 domains of RNA polymerase sigma factors"/>
    <property type="match status" value="1"/>
</dbReference>
<dbReference type="Gene3D" id="1.10.1740.10">
    <property type="match status" value="1"/>
</dbReference>
<keyword evidence="5 6" id="KW-0804">Transcription</keyword>
<reference evidence="9 10" key="1">
    <citation type="journal article" date="2016" name="Arch. Microbiol.">
        <title>Streptomyces zhihengii sp. nov., isolated from rhizospheric soil of Psammosilene tunicoides.</title>
        <authorList>
            <person name="Huang M.J."/>
            <person name="Fei J.J."/>
            <person name="Salam N."/>
            <person name="Kim C.J."/>
            <person name="Hozzein W.N."/>
            <person name="Xiao M."/>
            <person name="Huang H.Q."/>
            <person name="Li W.J."/>
        </authorList>
    </citation>
    <scope>NUCLEOTIDE SEQUENCE [LARGE SCALE GENOMIC DNA]</scope>
    <source>
        <strain evidence="9 10">YIM T102</strain>
    </source>
</reference>
<evidence type="ECO:0000259" key="7">
    <source>
        <dbReference type="Pfam" id="PF04542"/>
    </source>
</evidence>
<dbReference type="InterPro" id="IPR014284">
    <property type="entry name" value="RNA_pol_sigma-70_dom"/>
</dbReference>
<keyword evidence="3 6" id="KW-0731">Sigma factor</keyword>
<evidence type="ECO:0000256" key="6">
    <source>
        <dbReference type="RuleBase" id="RU000716"/>
    </source>
</evidence>
<dbReference type="InterPro" id="IPR039425">
    <property type="entry name" value="RNA_pol_sigma-70-like"/>
</dbReference>
<feature type="domain" description="RNA polymerase sigma-70 region 2" evidence="7">
    <location>
        <begin position="50"/>
        <end position="115"/>
    </location>
</feature>
<dbReference type="InterPro" id="IPR013325">
    <property type="entry name" value="RNA_pol_sigma_r2"/>
</dbReference>
<dbReference type="Pfam" id="PF08281">
    <property type="entry name" value="Sigma70_r4_2"/>
    <property type="match status" value="1"/>
</dbReference>
<dbReference type="PANTHER" id="PTHR43133">
    <property type="entry name" value="RNA POLYMERASE ECF-TYPE SIGMA FACTO"/>
    <property type="match status" value="1"/>
</dbReference>
<dbReference type="InterPro" id="IPR036388">
    <property type="entry name" value="WH-like_DNA-bd_sf"/>
</dbReference>